<proteinExistence type="inferred from homology"/>
<keyword evidence="11" id="KW-0150">Chloroplast</keyword>
<dbReference type="PANTHER" id="PTHR33288:SF4">
    <property type="entry name" value="PHOTOSYSTEM I ASSEMBLY PROTEIN YCF4"/>
    <property type="match status" value="1"/>
</dbReference>
<keyword evidence="4 10" id="KW-0602">Photosynthesis</keyword>
<organism evidence="11">
    <name type="scientific">Trebouxia aggregata</name>
    <dbReference type="NCBI Taxonomy" id="160068"/>
    <lineage>
        <taxon>Eukaryota</taxon>
        <taxon>Viridiplantae</taxon>
        <taxon>Chlorophyta</taxon>
        <taxon>core chlorophytes</taxon>
        <taxon>Trebouxiophyceae</taxon>
        <taxon>Trebouxiales</taxon>
        <taxon>Trebouxiaceae</taxon>
        <taxon>Trebouxia</taxon>
    </lineage>
</organism>
<dbReference type="GO" id="GO:0015979">
    <property type="term" value="P:photosynthesis"/>
    <property type="evidence" value="ECO:0007669"/>
    <property type="project" value="UniProtKB-UniRule"/>
</dbReference>
<sequence>MINSSETQKSELIRRYVVVGSRRFSNYWWASIILLGGFGFLLTGVSSYLNSDLLPFINSKNILFFPQGLVMCFYGILGFIFSCYLWLTLFWGVGGGFNEFNKKQGIVRIFRWGFPGKNRRIDLSYDIKDIEAIRVEIKEGLNPRRILYIRVKGNTTSFASSQNDEISEGCASSNKNLAKNLSTKNTNNVVGVTQLQNKRDIPLTRIGQPTTLEDIEKQAAELAKFLQVSLEMI</sequence>
<evidence type="ECO:0000256" key="2">
    <source>
        <dbReference type="ARBA" id="ARBA00008198"/>
    </source>
</evidence>
<feature type="transmembrane region" description="Helical" evidence="10">
    <location>
        <begin position="27"/>
        <end position="48"/>
    </location>
</feature>
<protein>
    <recommendedName>
        <fullName evidence="3 10">Photosystem I assembly protein Ycf4</fullName>
    </recommendedName>
</protein>
<evidence type="ECO:0000313" key="11">
    <source>
        <dbReference type="EMBL" id="ABX82639.1"/>
    </source>
</evidence>
<geneLocation type="chloroplast" evidence="11"/>
<keyword evidence="8 10" id="KW-0472">Membrane</keyword>
<dbReference type="Pfam" id="PF02392">
    <property type="entry name" value="Ycf4"/>
    <property type="match status" value="1"/>
</dbReference>
<comment type="function">
    <text evidence="1 10">Seems to be required for the assembly of the photosystem I complex.</text>
</comment>
<evidence type="ECO:0000256" key="4">
    <source>
        <dbReference type="ARBA" id="ARBA00022531"/>
    </source>
</evidence>
<keyword evidence="6 10" id="KW-1133">Transmembrane helix</keyword>
<dbReference type="GO" id="GO:0009522">
    <property type="term" value="C:photosystem I"/>
    <property type="evidence" value="ECO:0007669"/>
    <property type="project" value="InterPro"/>
</dbReference>
<comment type="similarity">
    <text evidence="2 10">Belongs to the Ycf4 family.</text>
</comment>
<dbReference type="AlphaFoldDB" id="G8XPF6"/>
<keyword evidence="5 10" id="KW-0812">Transmembrane</keyword>
<evidence type="ECO:0000256" key="6">
    <source>
        <dbReference type="ARBA" id="ARBA00022989"/>
    </source>
</evidence>
<gene>
    <name evidence="10 11" type="primary">ycf4</name>
</gene>
<evidence type="ECO:0000256" key="1">
    <source>
        <dbReference type="ARBA" id="ARBA00002862"/>
    </source>
</evidence>
<evidence type="ECO:0000256" key="7">
    <source>
        <dbReference type="ARBA" id="ARBA00023078"/>
    </source>
</evidence>
<dbReference type="PANTHER" id="PTHR33288">
    <property type="match status" value="1"/>
</dbReference>
<evidence type="ECO:0000256" key="10">
    <source>
        <dbReference type="HAMAP-Rule" id="MF_00437"/>
    </source>
</evidence>
<dbReference type="InterPro" id="IPR003359">
    <property type="entry name" value="PSI_Ycf4_assembly"/>
</dbReference>
<evidence type="ECO:0000256" key="9">
    <source>
        <dbReference type="ARBA" id="ARBA00046286"/>
    </source>
</evidence>
<reference evidence="11" key="1">
    <citation type="submission" date="2007-08" db="EMBL/GenBank/DDBJ databases">
        <title>Divergence order of chlorophyte green algal lineages as inferred from the chloroplast and mitochondrial genomes.</title>
        <authorList>
            <person name="Pombert J.-F."/>
            <person name="Belanger A.-S."/>
            <person name="Gagnon J."/>
            <person name="Otis C."/>
            <person name="Lemieux C."/>
            <person name="Turmel M."/>
        </authorList>
    </citation>
    <scope>NUCLEOTIDE SEQUENCE</scope>
    <source>
        <strain evidence="11">SAG 219-1d</strain>
    </source>
</reference>
<evidence type="ECO:0000256" key="5">
    <source>
        <dbReference type="ARBA" id="ARBA00022692"/>
    </source>
</evidence>
<evidence type="ECO:0000256" key="8">
    <source>
        <dbReference type="ARBA" id="ARBA00023136"/>
    </source>
</evidence>
<accession>G8XPF6</accession>
<keyword evidence="11" id="KW-0934">Plastid</keyword>
<evidence type="ECO:0000256" key="3">
    <source>
        <dbReference type="ARBA" id="ARBA00015395"/>
    </source>
</evidence>
<feature type="transmembrane region" description="Helical" evidence="10">
    <location>
        <begin position="68"/>
        <end position="93"/>
    </location>
</feature>
<dbReference type="EMBL" id="EU123985">
    <property type="protein sequence ID" value="ABX82639.1"/>
    <property type="molecule type" value="Genomic_DNA"/>
</dbReference>
<name>G8XPF6_9CHLO</name>
<dbReference type="GO" id="GO:0009535">
    <property type="term" value="C:chloroplast thylakoid membrane"/>
    <property type="evidence" value="ECO:0007669"/>
    <property type="project" value="UniProtKB-SubCell"/>
</dbReference>
<dbReference type="HAMAP" id="MF_00437">
    <property type="entry name" value="Ycf4"/>
    <property type="match status" value="1"/>
</dbReference>
<keyword evidence="7 10" id="KW-0793">Thylakoid</keyword>
<comment type="subcellular location">
    <subcellularLocation>
        <location evidence="9">Plastid thylakoid membrane</location>
        <topology evidence="9">Multi-pass membrane protein</topology>
    </subcellularLocation>
    <subcellularLocation>
        <location evidence="10">Plastid</location>
        <location evidence="10">Chloroplast thylakoid membrane</location>
        <topology evidence="10">Multi-pass membrane protein</topology>
    </subcellularLocation>
</comment>